<keyword evidence="3" id="KW-1185">Reference proteome</keyword>
<protein>
    <recommendedName>
        <fullName evidence="1">HD domain-containing protein</fullName>
    </recommendedName>
</protein>
<accession>A0AB73T244</accession>
<evidence type="ECO:0000313" key="2">
    <source>
        <dbReference type="EMBL" id="PWJ74382.1"/>
    </source>
</evidence>
<gene>
    <name evidence="2" type="ORF">C7383_109118</name>
</gene>
<dbReference type="PANTHER" id="PTHR33594:SF1">
    <property type="entry name" value="HD_PDEASE DOMAIN-CONTAINING PROTEIN"/>
    <property type="match status" value="1"/>
</dbReference>
<dbReference type="EMBL" id="QGGY01000009">
    <property type="protein sequence ID" value="PWJ74382.1"/>
    <property type="molecule type" value="Genomic_DNA"/>
</dbReference>
<organism evidence="2 3">
    <name type="scientific">Murimonas intestini</name>
    <dbReference type="NCBI Taxonomy" id="1337051"/>
    <lineage>
        <taxon>Bacteria</taxon>
        <taxon>Bacillati</taxon>
        <taxon>Bacillota</taxon>
        <taxon>Clostridia</taxon>
        <taxon>Lachnospirales</taxon>
        <taxon>Lachnospiraceae</taxon>
        <taxon>Murimonas</taxon>
    </lineage>
</organism>
<sequence>MMDRTTYELIENYMLSWMKDSAHDKDHIYRVLYNALDIASGEEMVDYDVLVCACLLHDIGRQEQFEDPGLCHAEEGAKKAFNFLAANGFSEEFARKVSSCIRAHRYRSDSRPESIEAKILYDADKIDVTGAVGIARTIFYGGQLSEPLYTVSPDGVVSDGSEDKEPSFFQEYKYKLEGLYTKFYTARGTQIASERRDAAVSFYESMLKEVRDSYSTGSRIFKDLIDGQSEGQSNM</sequence>
<dbReference type="SUPFAM" id="SSF109604">
    <property type="entry name" value="HD-domain/PDEase-like"/>
    <property type="match status" value="1"/>
</dbReference>
<dbReference type="AlphaFoldDB" id="A0AB73T244"/>
<reference evidence="2 3" key="1">
    <citation type="submission" date="2018-05" db="EMBL/GenBank/DDBJ databases">
        <authorList>
            <person name="Goeker M."/>
            <person name="Huntemann M."/>
            <person name="Clum A."/>
            <person name="Pillay M."/>
            <person name="Palaniappan K."/>
            <person name="Varghese N."/>
            <person name="Mikhailova N."/>
            <person name="Stamatis D."/>
            <person name="Reddy T."/>
            <person name="Daum C."/>
            <person name="Shapiro N."/>
            <person name="Ivanova N."/>
            <person name="Kyrpides N."/>
            <person name="Woyke T."/>
        </authorList>
    </citation>
    <scope>NUCLEOTIDE SEQUENCE [LARGE SCALE GENOMIC DNA]</scope>
    <source>
        <strain evidence="2 3">DSM 26524</strain>
    </source>
</reference>
<dbReference type="InterPro" id="IPR006674">
    <property type="entry name" value="HD_domain"/>
</dbReference>
<feature type="domain" description="HD" evidence="1">
    <location>
        <begin position="24"/>
        <end position="129"/>
    </location>
</feature>
<dbReference type="Proteomes" id="UP000245412">
    <property type="component" value="Unassembled WGS sequence"/>
</dbReference>
<dbReference type="PROSITE" id="PS51831">
    <property type="entry name" value="HD"/>
    <property type="match status" value="1"/>
</dbReference>
<dbReference type="RefSeq" id="WP_243134694.1">
    <property type="nucleotide sequence ID" value="NZ_CABJAT010000003.1"/>
</dbReference>
<evidence type="ECO:0000259" key="1">
    <source>
        <dbReference type="PROSITE" id="PS51831"/>
    </source>
</evidence>
<dbReference type="Pfam" id="PF01966">
    <property type="entry name" value="HD"/>
    <property type="match status" value="1"/>
</dbReference>
<dbReference type="CDD" id="cd00077">
    <property type="entry name" value="HDc"/>
    <property type="match status" value="1"/>
</dbReference>
<proteinExistence type="predicted"/>
<dbReference type="Gene3D" id="1.10.3210.50">
    <property type="match status" value="1"/>
</dbReference>
<dbReference type="PANTHER" id="PTHR33594">
    <property type="entry name" value="SUPERFAMILY HYDROLASE, PUTATIVE (AFU_ORTHOLOGUE AFUA_1G03035)-RELATED"/>
    <property type="match status" value="1"/>
</dbReference>
<dbReference type="InterPro" id="IPR003607">
    <property type="entry name" value="HD/PDEase_dom"/>
</dbReference>
<dbReference type="SMART" id="SM00471">
    <property type="entry name" value="HDc"/>
    <property type="match status" value="1"/>
</dbReference>
<name>A0AB73T244_9FIRM</name>
<comment type="caution">
    <text evidence="2">The sequence shown here is derived from an EMBL/GenBank/DDBJ whole genome shotgun (WGS) entry which is preliminary data.</text>
</comment>
<evidence type="ECO:0000313" key="3">
    <source>
        <dbReference type="Proteomes" id="UP000245412"/>
    </source>
</evidence>